<comment type="cofactor">
    <cofactor evidence="1">
        <name>Mg(2+)</name>
        <dbReference type="ChEBI" id="CHEBI:18420"/>
    </cofactor>
</comment>
<dbReference type="EC" id="3.1.3.71" evidence="3"/>
<dbReference type="STRING" id="1454003.AW10_01563"/>
<name>A0A011QQ08_9PROT</name>
<dbReference type="Proteomes" id="UP000021816">
    <property type="component" value="Unassembled WGS sequence"/>
</dbReference>
<reference evidence="8 9" key="1">
    <citation type="submission" date="2014-02" db="EMBL/GenBank/DDBJ databases">
        <title>Expanding our view of genomic diversity in Candidatus Accumulibacter clades.</title>
        <authorList>
            <person name="Skennerton C.T."/>
            <person name="Barr J.J."/>
            <person name="Slater F.R."/>
            <person name="Bond P.L."/>
            <person name="Tyson G.W."/>
        </authorList>
    </citation>
    <scope>NUCLEOTIDE SEQUENCE [LARGE SCALE GENOMIC DNA]</scope>
    <source>
        <strain evidence="9">BA-92</strain>
    </source>
</reference>
<dbReference type="SUPFAM" id="SSF142823">
    <property type="entry name" value="ComB-like"/>
    <property type="match status" value="1"/>
</dbReference>
<dbReference type="InterPro" id="IPR005238">
    <property type="entry name" value="ComB-like"/>
</dbReference>
<evidence type="ECO:0000256" key="6">
    <source>
        <dbReference type="ARBA" id="ARBA00022842"/>
    </source>
</evidence>
<proteinExistence type="inferred from homology"/>
<evidence type="ECO:0000313" key="8">
    <source>
        <dbReference type="EMBL" id="EXI80949.1"/>
    </source>
</evidence>
<sequence length="249" mass="26584">MRLETCMHTRRIFLNRLDPGEHDPEDAVVVIDVLRSFSTAAYAFAAGASTIYPVETIAAAFHLQRALPDALTTGAVGGGDPIDGFDFGNSPTALQGADLAGRALIQTTAAGVRGLVRFGSCRALFAGSLVLGRATARALLALQPAEVCFVITGEWVDRDGDEDIACADYLEALLHGEEPDPEPYAARVRNSDFGRRFQADSNANLPASDLSLCAQVDRFDFALRAVRSDGQLQLRRGRAGVDRRPPGPG</sequence>
<evidence type="ECO:0000256" key="1">
    <source>
        <dbReference type="ARBA" id="ARBA00001946"/>
    </source>
</evidence>
<organism evidence="8 9">
    <name type="scientific">Candidatus Accumulibacter appositus</name>
    <dbReference type="NCBI Taxonomy" id="1454003"/>
    <lineage>
        <taxon>Bacteria</taxon>
        <taxon>Pseudomonadati</taxon>
        <taxon>Pseudomonadota</taxon>
        <taxon>Betaproteobacteria</taxon>
        <taxon>Candidatus Accumulibacter</taxon>
    </lineage>
</organism>
<dbReference type="GO" id="GO:0050532">
    <property type="term" value="F:2-phosphosulfolactate phosphatase activity"/>
    <property type="evidence" value="ECO:0007669"/>
    <property type="project" value="UniProtKB-EC"/>
</dbReference>
<evidence type="ECO:0000256" key="5">
    <source>
        <dbReference type="ARBA" id="ARBA00022801"/>
    </source>
</evidence>
<dbReference type="PANTHER" id="PTHR37311:SF1">
    <property type="entry name" value="2-PHOSPHOSULFOLACTATE PHOSPHATASE-RELATED"/>
    <property type="match status" value="1"/>
</dbReference>
<keyword evidence="5 8" id="KW-0378">Hydrolase</keyword>
<dbReference type="InterPro" id="IPR036702">
    <property type="entry name" value="ComB-like_sf"/>
</dbReference>
<evidence type="ECO:0000256" key="3">
    <source>
        <dbReference type="ARBA" id="ARBA00012953"/>
    </source>
</evidence>
<dbReference type="Pfam" id="PF04029">
    <property type="entry name" value="2-ph_phosp"/>
    <property type="match status" value="1"/>
</dbReference>
<dbReference type="PATRIC" id="fig|1454003.3.peg.1612"/>
<evidence type="ECO:0000256" key="2">
    <source>
        <dbReference type="ARBA" id="ARBA00009997"/>
    </source>
</evidence>
<dbReference type="Gene3D" id="3.90.1560.10">
    <property type="entry name" value="ComB-like"/>
    <property type="match status" value="1"/>
</dbReference>
<gene>
    <name evidence="8" type="primary">comB</name>
    <name evidence="8" type="ORF">AW10_01563</name>
</gene>
<dbReference type="GO" id="GO:0050545">
    <property type="term" value="F:sulfopyruvate decarboxylase activity"/>
    <property type="evidence" value="ECO:0007669"/>
    <property type="project" value="TreeGrafter"/>
</dbReference>
<accession>A0A011QQ08</accession>
<dbReference type="EMBL" id="JEMX01000028">
    <property type="protein sequence ID" value="EXI80949.1"/>
    <property type="molecule type" value="Genomic_DNA"/>
</dbReference>
<dbReference type="AlphaFoldDB" id="A0A011QQ08"/>
<comment type="catalytic activity">
    <reaction evidence="7">
        <text>(2R)-O-phospho-3-sulfolactate + H2O = (2R)-3-sulfolactate + phosphate</text>
        <dbReference type="Rhea" id="RHEA:23416"/>
        <dbReference type="ChEBI" id="CHEBI:15377"/>
        <dbReference type="ChEBI" id="CHEBI:15597"/>
        <dbReference type="ChEBI" id="CHEBI:43474"/>
        <dbReference type="ChEBI" id="CHEBI:58738"/>
        <dbReference type="EC" id="3.1.3.71"/>
    </reaction>
</comment>
<evidence type="ECO:0000313" key="9">
    <source>
        <dbReference type="Proteomes" id="UP000021816"/>
    </source>
</evidence>
<evidence type="ECO:0000256" key="7">
    <source>
        <dbReference type="ARBA" id="ARBA00033711"/>
    </source>
</evidence>
<comment type="similarity">
    <text evidence="2">Belongs to the ComB family.</text>
</comment>
<comment type="caution">
    <text evidence="8">The sequence shown here is derived from an EMBL/GenBank/DDBJ whole genome shotgun (WGS) entry which is preliminary data.</text>
</comment>
<keyword evidence="6" id="KW-0460">Magnesium</keyword>
<protein>
    <recommendedName>
        <fullName evidence="4">Probable 2-phosphosulfolactate phosphatase</fullName>
        <ecNumber evidence="3">3.1.3.71</ecNumber>
    </recommendedName>
</protein>
<evidence type="ECO:0000256" key="4">
    <source>
        <dbReference type="ARBA" id="ARBA00021948"/>
    </source>
</evidence>
<dbReference type="PANTHER" id="PTHR37311">
    <property type="entry name" value="2-PHOSPHOSULFOLACTATE PHOSPHATASE-RELATED"/>
    <property type="match status" value="1"/>
</dbReference>
<dbReference type="GO" id="GO:0000287">
    <property type="term" value="F:magnesium ion binding"/>
    <property type="evidence" value="ECO:0007669"/>
    <property type="project" value="InterPro"/>
</dbReference>